<accession>A0A8S5NRF3</accession>
<evidence type="ECO:0000313" key="1">
    <source>
        <dbReference type="EMBL" id="DAD96882.1"/>
    </source>
</evidence>
<sequence length="42" mass="5116">MLFKPKRNKNIYSQCNLTMPTNFLCYKIVFLRHSNLHKQKNC</sequence>
<organism evidence="1">
    <name type="scientific">Siphoviridae sp. ct5op20</name>
    <dbReference type="NCBI Taxonomy" id="2826295"/>
    <lineage>
        <taxon>Viruses</taxon>
        <taxon>Duplodnaviria</taxon>
        <taxon>Heunggongvirae</taxon>
        <taxon>Uroviricota</taxon>
        <taxon>Caudoviricetes</taxon>
    </lineage>
</organism>
<protein>
    <submittedName>
        <fullName evidence="1">Uncharacterized protein</fullName>
    </submittedName>
</protein>
<name>A0A8S5NRF3_9CAUD</name>
<proteinExistence type="predicted"/>
<dbReference type="EMBL" id="BK015225">
    <property type="protein sequence ID" value="DAD96882.1"/>
    <property type="molecule type" value="Genomic_DNA"/>
</dbReference>
<reference evidence="1" key="1">
    <citation type="journal article" date="2021" name="Proc. Natl. Acad. Sci. U.S.A.">
        <title>A Catalog of Tens of Thousands of Viruses from Human Metagenomes Reveals Hidden Associations with Chronic Diseases.</title>
        <authorList>
            <person name="Tisza M.J."/>
            <person name="Buck C.B."/>
        </authorList>
    </citation>
    <scope>NUCLEOTIDE SEQUENCE</scope>
    <source>
        <strain evidence="1">Ct5op20</strain>
    </source>
</reference>